<dbReference type="OrthoDB" id="10688362at2759"/>
<feature type="compositionally biased region" description="Basic residues" evidence="1">
    <location>
        <begin position="209"/>
        <end position="225"/>
    </location>
</feature>
<feature type="compositionally biased region" description="Low complexity" evidence="1">
    <location>
        <begin position="634"/>
        <end position="648"/>
    </location>
</feature>
<feature type="compositionally biased region" description="Polar residues" evidence="1">
    <location>
        <begin position="145"/>
        <end position="160"/>
    </location>
</feature>
<feature type="compositionally biased region" description="Acidic residues" evidence="1">
    <location>
        <begin position="565"/>
        <end position="583"/>
    </location>
</feature>
<feature type="compositionally biased region" description="Polar residues" evidence="1">
    <location>
        <begin position="228"/>
        <end position="245"/>
    </location>
</feature>
<feature type="compositionally biased region" description="Polar residues" evidence="1">
    <location>
        <begin position="616"/>
        <end position="628"/>
    </location>
</feature>
<feature type="region of interest" description="Disordered" evidence="1">
    <location>
        <begin position="606"/>
        <end position="679"/>
    </location>
</feature>
<dbReference type="VEuPathDB" id="TrichDB:TRFO_08717"/>
<dbReference type="RefSeq" id="XP_068351860.1">
    <property type="nucleotide sequence ID" value="XM_068494456.1"/>
</dbReference>
<name>A0A1J4JMC9_9EUKA</name>
<accession>A0A1J4JMC9</accession>
<feature type="region of interest" description="Disordered" evidence="1">
    <location>
        <begin position="519"/>
        <end position="584"/>
    </location>
</feature>
<feature type="compositionally biased region" description="Acidic residues" evidence="1">
    <location>
        <begin position="519"/>
        <end position="530"/>
    </location>
</feature>
<dbReference type="Proteomes" id="UP000179807">
    <property type="component" value="Unassembled WGS sequence"/>
</dbReference>
<feature type="region of interest" description="Disordered" evidence="1">
    <location>
        <begin position="439"/>
        <end position="459"/>
    </location>
</feature>
<evidence type="ECO:0000313" key="3">
    <source>
        <dbReference type="Proteomes" id="UP000179807"/>
    </source>
</evidence>
<feature type="compositionally biased region" description="Polar residues" evidence="1">
    <location>
        <begin position="273"/>
        <end position="284"/>
    </location>
</feature>
<feature type="compositionally biased region" description="Basic residues" evidence="1">
    <location>
        <begin position="131"/>
        <end position="144"/>
    </location>
</feature>
<feature type="region of interest" description="Disordered" evidence="1">
    <location>
        <begin position="77"/>
        <end position="245"/>
    </location>
</feature>
<dbReference type="SUPFAM" id="SSF52540">
    <property type="entry name" value="P-loop containing nucleoside triphosphate hydrolases"/>
    <property type="match status" value="1"/>
</dbReference>
<proteinExistence type="predicted"/>
<comment type="caution">
    <text evidence="2">The sequence shown here is derived from an EMBL/GenBank/DDBJ whole genome shotgun (WGS) entry which is preliminary data.</text>
</comment>
<feature type="compositionally biased region" description="Polar residues" evidence="1">
    <location>
        <begin position="184"/>
        <end position="199"/>
    </location>
</feature>
<reference evidence="2" key="1">
    <citation type="submission" date="2016-10" db="EMBL/GenBank/DDBJ databases">
        <authorList>
            <person name="Benchimol M."/>
            <person name="Almeida L.G."/>
            <person name="Vasconcelos A.T."/>
            <person name="Perreira-Neves A."/>
            <person name="Rosa I.A."/>
            <person name="Tasca T."/>
            <person name="Bogo M.R."/>
            <person name="de Souza W."/>
        </authorList>
    </citation>
    <scope>NUCLEOTIDE SEQUENCE [LARGE SCALE GENOMIC DNA]</scope>
    <source>
        <strain evidence="2">K</strain>
    </source>
</reference>
<feature type="region of interest" description="Disordered" evidence="1">
    <location>
        <begin position="332"/>
        <end position="365"/>
    </location>
</feature>
<feature type="compositionally biased region" description="Polar residues" evidence="1">
    <location>
        <begin position="78"/>
        <end position="88"/>
    </location>
</feature>
<feature type="compositionally biased region" description="Polar residues" evidence="1">
    <location>
        <begin position="533"/>
        <end position="557"/>
    </location>
</feature>
<gene>
    <name evidence="2" type="ORF">TRFO_08717</name>
</gene>
<feature type="compositionally biased region" description="Basic and acidic residues" evidence="1">
    <location>
        <begin position="439"/>
        <end position="452"/>
    </location>
</feature>
<feature type="region of interest" description="Disordered" evidence="1">
    <location>
        <begin position="273"/>
        <end position="306"/>
    </location>
</feature>
<organism evidence="2 3">
    <name type="scientific">Tritrichomonas foetus</name>
    <dbReference type="NCBI Taxonomy" id="1144522"/>
    <lineage>
        <taxon>Eukaryota</taxon>
        <taxon>Metamonada</taxon>
        <taxon>Parabasalia</taxon>
        <taxon>Tritrichomonadida</taxon>
        <taxon>Tritrichomonadidae</taxon>
        <taxon>Tritrichomonas</taxon>
    </lineage>
</organism>
<dbReference type="AlphaFoldDB" id="A0A1J4JMC9"/>
<evidence type="ECO:0000313" key="2">
    <source>
        <dbReference type="EMBL" id="OHS98723.1"/>
    </source>
</evidence>
<protein>
    <recommendedName>
        <fullName evidence="4">Doublecortin domain-containing protein</fullName>
    </recommendedName>
</protein>
<feature type="compositionally biased region" description="Basic and acidic residues" evidence="1">
    <location>
        <begin position="162"/>
        <end position="172"/>
    </location>
</feature>
<dbReference type="EMBL" id="MLAK01001038">
    <property type="protein sequence ID" value="OHS98723.1"/>
    <property type="molecule type" value="Genomic_DNA"/>
</dbReference>
<evidence type="ECO:0000256" key="1">
    <source>
        <dbReference type="SAM" id="MobiDB-lite"/>
    </source>
</evidence>
<keyword evidence="3" id="KW-1185">Reference proteome</keyword>
<evidence type="ECO:0008006" key="4">
    <source>
        <dbReference type="Google" id="ProtNLM"/>
    </source>
</evidence>
<dbReference type="GeneID" id="94829160"/>
<dbReference type="InterPro" id="IPR027417">
    <property type="entry name" value="P-loop_NTPase"/>
</dbReference>
<sequence>MTDIVSSMSTQKKTRFLYLKSKENNSIPVFQIDYPRSYNSLLEVAKQKFKGKVTVRGLFDENGRSVRMIEGIKPGSTIFVSKNSNDSAKGSPDRKTFRTSSKQDNSPKAEVRDGWTSGGKPMKLPNTPFNKIHRRSKTPQKKNHSPSNLINADSCDSYQPKNPDHEKSENDSIPKPGNDFPYNRNLSLTRSSSKNQDVNRSLPLFHQTRFNRPHSSQKIRNRKDKNSHSSTQLISANHSSAQISESQEDFLISMNSTPSPKHIESKEKLLGNSKNLSPSALLNFSSDDSPPPKNPSPKSNVITTPNSAGVNVSFMDDQNLVLNQSNKKPYRNSVDFVLPPTHRRSNSKDYEGEFGNQKRRRQTVQESASATKILLSDKKLKNLTASFSTLRSIESAIEVLTYLSPKNDNIYGAKQANIDTGDTDDDIYATTLSDSLKKNENKAEEKDTLDEFRDSDDSDLFSSETENAIVPLIANPIQIAPLSPISNENNLIRIQKNEIAPMSSPDKLDQFMESDDDLLSFGSDDIDDDFHDTNSNSTLKPQLNLSIQNSSNGSYNKMNDLMDNSSDDSDDDENDDDESDDDFFNIPLPAIVRRRSDIIRNISDLSDFAEKPPNTPCHQRSNSRTNYRFSPPDKNSSSLPKSRNSPSNFRKNEPRIPKKPNVPSVTRKKPVYTRSTSKYENMLNSLRQTTSMPPTDEEFLYNLIDTAVDEEPLAALGLSPEIYPSNLLPEMERQQSSAWIAHGCLVACLQVFPDIDEDIFGYDLIVQKSRSILHKHRFSTHIGSDYHLNIGLVGPQKSGKSTFLRILTDQLIADLVQSGIWHDTFVFMLNMESLLLSSNSIDLPGNIYTKMIHSTFQHLAWHRPSLQPFVKGITSFFDSVISRKRLKRLPKNLLNTDEQIAHELQNLGGIFYTLWHTPSCFQQFIATTLAFPKLIAKMFNFARTIFIIDHFDDVHAYVHPGSQFSESEGFWLTQIANFVFTDTNFIISSENMNRFFEATRQRNSIDLYSTTDIINKGLIDNSTQFLVRLEDSIEPIVLTSKVCGGTPAYLALWSNLNSAAEMISGSRSEEYVASLVEATKILLETLFVNEDGYAVKFNVKSVRKIVRKAKK</sequence>